<comment type="function">
    <text evidence="12">Central component of the condensin complex, a complex required for conversion of interphase chromatin into mitotic-like condense chromosomes. The condensin complex probably introduces positive supercoils into relaxed DNA in the presence of type I topoisomerases and converts nicked DNA into positive knotted forms in the presence of type II topoisomerases. Also involved in chromosome segregation in meiosis.</text>
</comment>
<dbReference type="EMBL" id="JACGWO010000003">
    <property type="protein sequence ID" value="KAK4431657.1"/>
    <property type="molecule type" value="Genomic_DNA"/>
</dbReference>
<dbReference type="Pfam" id="PF01926">
    <property type="entry name" value="MMR_HSR1"/>
    <property type="match status" value="1"/>
</dbReference>
<evidence type="ECO:0000256" key="3">
    <source>
        <dbReference type="ARBA" id="ARBA00022618"/>
    </source>
</evidence>
<reference evidence="17" key="2">
    <citation type="journal article" date="2024" name="Plant">
        <title>Genomic evolution and insights into agronomic trait innovations of Sesamum species.</title>
        <authorList>
            <person name="Miao H."/>
            <person name="Wang L."/>
            <person name="Qu L."/>
            <person name="Liu H."/>
            <person name="Sun Y."/>
            <person name="Le M."/>
            <person name="Wang Q."/>
            <person name="Wei S."/>
            <person name="Zheng Y."/>
            <person name="Lin W."/>
            <person name="Duan Y."/>
            <person name="Cao H."/>
            <person name="Xiong S."/>
            <person name="Wang X."/>
            <person name="Wei L."/>
            <person name="Li C."/>
            <person name="Ma Q."/>
            <person name="Ju M."/>
            <person name="Zhao R."/>
            <person name="Li G."/>
            <person name="Mu C."/>
            <person name="Tian Q."/>
            <person name="Mei H."/>
            <person name="Zhang T."/>
            <person name="Gao T."/>
            <person name="Zhang H."/>
        </authorList>
    </citation>
    <scope>NUCLEOTIDE SEQUENCE</scope>
    <source>
        <strain evidence="17">3651</strain>
    </source>
</reference>
<comment type="subcellular location">
    <subcellularLocation>
        <location evidence="1">Nucleus</location>
    </subcellularLocation>
</comment>
<dbReference type="Gene3D" id="3.30.70.1620">
    <property type="match status" value="1"/>
</dbReference>
<dbReference type="Pfam" id="PF06470">
    <property type="entry name" value="SMC_hinge"/>
    <property type="match status" value="1"/>
</dbReference>
<dbReference type="GO" id="GO:0051301">
    <property type="term" value="P:cell division"/>
    <property type="evidence" value="ECO:0007669"/>
    <property type="project" value="UniProtKB-KW"/>
</dbReference>
<dbReference type="GO" id="GO:0000796">
    <property type="term" value="C:condensin complex"/>
    <property type="evidence" value="ECO:0007669"/>
    <property type="project" value="UniProtKB-ARBA"/>
</dbReference>
<dbReference type="Pfam" id="PF02463">
    <property type="entry name" value="SMC_N"/>
    <property type="match status" value="2"/>
</dbReference>
<evidence type="ECO:0000256" key="15">
    <source>
        <dbReference type="SAM" id="MobiDB-lite"/>
    </source>
</evidence>
<evidence type="ECO:0000256" key="6">
    <source>
        <dbReference type="ARBA" id="ARBA00022840"/>
    </source>
</evidence>
<name>A0AAE2CRC9_9LAMI</name>
<comment type="similarity">
    <text evidence="2">Belongs to the SMC family. SMC2 subfamily.</text>
</comment>
<evidence type="ECO:0000313" key="17">
    <source>
        <dbReference type="EMBL" id="KAK4431657.1"/>
    </source>
</evidence>
<evidence type="ECO:0000256" key="12">
    <source>
        <dbReference type="ARBA" id="ARBA00058390"/>
    </source>
</evidence>
<dbReference type="SMART" id="SM00968">
    <property type="entry name" value="SMC_hinge"/>
    <property type="match status" value="1"/>
</dbReference>
<sequence>MALAPKPLSLSSLSAFRTPYSFQNPKPKPFFPKLNSQKPLTFIICKSTQADTPNSPLSTPEPDGSGPSAPTRGDLFLQRHQSSAASSTVLAEIKEKKKKNKQKAVKAASSTVPSCYGCGAPLQTSESDAPGYVDEETYNLKKKHRQLRKVLCGRCRLLSHGHMITAVGGNGGYSGGKQFVTAEELREKLSHLRHEKALVVKLVDVVDFNGSFLARVRDLAGANPIILVVTKVDLLPKGTDLNCVGDWVVEATMKKKLNVLSVHLTSSKSLVGIAGVISEIQKEKKGSANVGKSAFINALLKMLSYKDPVAAAARKYKPIQSAVPGTTLGPIPIEAFLGGGKLYDTPGVHLHHRQAAVINSEDLPALAPKSRLRGQAFPNPHLILDNSMVDRITSNDLVGFSIFWGGLVRIDVIKVLPETRLTFYGPKALQIHVVPTEEADKFYEKEVGINLTPPTGNQNADTWMGLETKRELQLKYDDIERPACDLAISGLGWISVEPFSQSPRSSETSAVEAGGEISLVVHVPKPVEIFVRPPLPVGSAGAEWYQYRELTEAEQEVRPKCFHPKKEMHIKEICLEGFKSYATRTVVPGFDPYFNAITGLNGSGKSNILDSICFVLGITNLQQVRASNLQELVYKQGQAGITKATVSIVFDNSDRSRSPLGYEDSPEITVTRQIVVGGRNKYLINGHLAQPSRVQNLFHSVQLNVNNPHFLIMQGRITKVLNMKPPEILSMLEEAAGTRMYENKKEAALKTLEKKQSKVDEIDKLLDQEILPALEKLRKERMQYMQWANGNAELDRLKRFVIAYEYVQAEKIRDNAVQSVQEIRDKILEIDATVGKMHEESQGMEKRVSELSAEKEASMGGEIKLLSDKVDALSRDLVKETSVLKNQEDNLKTEKKNAAKIERSLEESKLAAEQMAAAVKNAEDGAADLKKSFQDLSKSLDEHEKEYQGVVAGKSSGNEEKCLEDQLGDAKIAVGRAETELKQLQTKVSHCEKELEEKKTQLLSTREKASIIENELDVKRKDVEKVKTALESLSYEENIMEALQKDRTTELEMVQKFKEEVRIISSQLANVEFNYNDPEKNFDRSRVKGVVAKLIKVKDSSAMVALEVAAGGKLFNVVVDTENTGKQLLQKGGLRRRVTIIPLNKIQSHPVPQKVRSAAVKLVGKGNAEVALSLVGYDQELQSAMEYVFGSTFVCKTIDAAREVAFNRETGTPSVTLEGDIFQPSGLLTGGSRKGGGDLLRKLHALGEAELKLSFHQKRLSEVDAKINELLPLQRKFKDLKTQLELKSHDLSLSENRAKQNEHHKLGELVKRIEEELGEAKSAIKEKRILYEECVAKVSSLEKSIHDHAGNRESRLKDLEKKIKAIKSQMQAASKNLKGHENERERLIMEMEAAQKEKISLDSQLAALKKQINDLTLELDSQKTKVASVKKDHDEVQSELSTARKKIKECDSQIASIVKEQQRIQQKISEANLERKRMENEVKRMEMDQKDCSLKVEKLIEKHAWIASEKQLFGRVGSDYDFESRDPHKAREHFEKLQAEQSGLEKRVNKKVMAMFEKAEDEYNDLISKKNIIENDKSKIKMVIEELDEKKKETLKVTWAKVNKDFGSIFSTLLPGTMAKLEPPEGCSFLDGLEVRVAFGSVWKQSLSELSGGQRSLLALSLILALLLFKPAPLYILDEVDAALDLSHTQNIGRMIKTHFPHSQFIVVSLKEGMFNNANVLFRTKFVDGVSTVQRTVTNKQNK</sequence>
<dbReference type="CDD" id="cd03273">
    <property type="entry name" value="ABC_SMC2_euk"/>
    <property type="match status" value="1"/>
</dbReference>
<dbReference type="Gene3D" id="6.10.250.3110">
    <property type="match status" value="1"/>
</dbReference>
<organism evidence="17 18">
    <name type="scientific">Sesamum alatum</name>
    <dbReference type="NCBI Taxonomy" id="300844"/>
    <lineage>
        <taxon>Eukaryota</taxon>
        <taxon>Viridiplantae</taxon>
        <taxon>Streptophyta</taxon>
        <taxon>Embryophyta</taxon>
        <taxon>Tracheophyta</taxon>
        <taxon>Spermatophyta</taxon>
        <taxon>Magnoliopsida</taxon>
        <taxon>eudicotyledons</taxon>
        <taxon>Gunneridae</taxon>
        <taxon>Pentapetalae</taxon>
        <taxon>asterids</taxon>
        <taxon>lamiids</taxon>
        <taxon>Lamiales</taxon>
        <taxon>Pedaliaceae</taxon>
        <taxon>Sesamum</taxon>
    </lineage>
</organism>
<dbReference type="Pfam" id="PF21516">
    <property type="entry name" value="YqeH-like_C"/>
    <property type="match status" value="1"/>
</dbReference>
<dbReference type="GO" id="GO:0051321">
    <property type="term" value="P:meiotic cell cycle"/>
    <property type="evidence" value="ECO:0007669"/>
    <property type="project" value="UniProtKB-KW"/>
</dbReference>
<dbReference type="InterPro" id="IPR006073">
    <property type="entry name" value="GTP-bd"/>
</dbReference>
<proteinExistence type="inferred from homology"/>
<feature type="coiled-coil region" evidence="14">
    <location>
        <begin position="884"/>
        <end position="1015"/>
    </location>
</feature>
<keyword evidence="10" id="KW-0469">Meiosis</keyword>
<evidence type="ECO:0000256" key="2">
    <source>
        <dbReference type="ARBA" id="ARBA00005231"/>
    </source>
</evidence>
<comment type="subunit">
    <text evidence="13">Forms a heterodimer with SMC4. Component of the condensin complex, which contains the SMC2 and SMC4 heterodimer, and three non SMC subunits that probably regulate the complex: CAPH, CAPD2 and CAPG.</text>
</comment>
<feature type="coiled-coil region" evidence="14">
    <location>
        <begin position="1549"/>
        <end position="1593"/>
    </location>
</feature>
<dbReference type="GO" id="GO:0000793">
    <property type="term" value="C:condensed chromosome"/>
    <property type="evidence" value="ECO:0007669"/>
    <property type="project" value="UniProtKB-ARBA"/>
</dbReference>
<keyword evidence="9" id="KW-0539">Nucleus</keyword>
<dbReference type="SUPFAM" id="SSF57997">
    <property type="entry name" value="Tropomyosin"/>
    <property type="match status" value="2"/>
</dbReference>
<dbReference type="Gene3D" id="3.40.50.300">
    <property type="entry name" value="P-loop containing nucleotide triphosphate hydrolases"/>
    <property type="match status" value="3"/>
</dbReference>
<dbReference type="Gene3D" id="1.20.1060.20">
    <property type="match status" value="1"/>
</dbReference>
<accession>A0AAE2CRC9</accession>
<dbReference type="GO" id="GO:0030261">
    <property type="term" value="P:chromosome condensation"/>
    <property type="evidence" value="ECO:0007669"/>
    <property type="project" value="UniProtKB-KW"/>
</dbReference>
<evidence type="ECO:0000256" key="13">
    <source>
        <dbReference type="ARBA" id="ARBA00062012"/>
    </source>
</evidence>
<evidence type="ECO:0000256" key="4">
    <source>
        <dbReference type="ARBA" id="ARBA00022741"/>
    </source>
</evidence>
<dbReference type="SUPFAM" id="SSF75553">
    <property type="entry name" value="Smc hinge domain"/>
    <property type="match status" value="1"/>
</dbReference>
<keyword evidence="18" id="KW-1185">Reference proteome</keyword>
<evidence type="ECO:0000256" key="1">
    <source>
        <dbReference type="ARBA" id="ARBA00004123"/>
    </source>
</evidence>
<evidence type="ECO:0000256" key="9">
    <source>
        <dbReference type="ARBA" id="ARBA00023242"/>
    </source>
</evidence>
<gene>
    <name evidence="17" type="ORF">Salat_0927800</name>
</gene>
<dbReference type="SUPFAM" id="SSF52540">
    <property type="entry name" value="P-loop containing nucleoside triphosphate hydrolases"/>
    <property type="match status" value="2"/>
</dbReference>
<reference evidence="17" key="1">
    <citation type="submission" date="2020-06" db="EMBL/GenBank/DDBJ databases">
        <authorList>
            <person name="Li T."/>
            <person name="Hu X."/>
            <person name="Zhang T."/>
            <person name="Song X."/>
            <person name="Zhang H."/>
            <person name="Dai N."/>
            <person name="Sheng W."/>
            <person name="Hou X."/>
            <person name="Wei L."/>
        </authorList>
    </citation>
    <scope>NUCLEOTIDE SEQUENCE</scope>
    <source>
        <strain evidence="17">3651</strain>
        <tissue evidence="17">Leaf</tissue>
    </source>
</reference>
<dbReference type="InterPro" id="IPR036277">
    <property type="entry name" value="SMC_hinge_sf"/>
</dbReference>
<feature type="coiled-coil region" evidence="14">
    <location>
        <begin position="1296"/>
        <end position="1488"/>
    </location>
</feature>
<dbReference type="FunFam" id="3.40.50.300:FF:000278">
    <property type="entry name" value="Structural maintenance of chromosomes 2"/>
    <property type="match status" value="1"/>
</dbReference>
<evidence type="ECO:0000256" key="10">
    <source>
        <dbReference type="ARBA" id="ARBA00023254"/>
    </source>
</evidence>
<dbReference type="GO" id="GO:0000280">
    <property type="term" value="P:nuclear division"/>
    <property type="evidence" value="ECO:0007669"/>
    <property type="project" value="UniProtKB-ARBA"/>
</dbReference>
<dbReference type="GO" id="GO:0031981">
    <property type="term" value="C:nuclear lumen"/>
    <property type="evidence" value="ECO:0007669"/>
    <property type="project" value="UniProtKB-ARBA"/>
</dbReference>
<dbReference type="InterPro" id="IPR027120">
    <property type="entry name" value="Smc2_ABC"/>
</dbReference>
<feature type="domain" description="SMC hinge" evidence="16">
    <location>
        <begin position="1085"/>
        <end position="1205"/>
    </location>
</feature>
<keyword evidence="11" id="KW-0131">Cell cycle</keyword>
<evidence type="ECO:0000256" key="11">
    <source>
        <dbReference type="ARBA" id="ARBA00023306"/>
    </source>
</evidence>
<dbReference type="FunFam" id="1.20.1060.20:FF:000005">
    <property type="entry name" value="Structural maintenance of chromosomes 2"/>
    <property type="match status" value="1"/>
</dbReference>
<dbReference type="InterPro" id="IPR010935">
    <property type="entry name" value="SMC_hinge"/>
</dbReference>
<protein>
    <submittedName>
        <fullName evidence="17">Structural maintenance of chromosomes protein 2-2</fullName>
    </submittedName>
</protein>
<evidence type="ECO:0000256" key="5">
    <source>
        <dbReference type="ARBA" id="ARBA00022776"/>
    </source>
</evidence>
<keyword evidence="5" id="KW-0498">Mitosis</keyword>
<feature type="region of interest" description="Disordered" evidence="15">
    <location>
        <begin position="49"/>
        <end position="74"/>
    </location>
</feature>
<evidence type="ECO:0000256" key="8">
    <source>
        <dbReference type="ARBA" id="ARBA00023067"/>
    </source>
</evidence>
<evidence type="ECO:0000256" key="14">
    <source>
        <dbReference type="SAM" id="Coils"/>
    </source>
</evidence>
<dbReference type="CDD" id="cd01855">
    <property type="entry name" value="YqeH"/>
    <property type="match status" value="1"/>
</dbReference>
<keyword evidence="7 14" id="KW-0175">Coiled coil</keyword>
<evidence type="ECO:0000313" key="18">
    <source>
        <dbReference type="Proteomes" id="UP001293254"/>
    </source>
</evidence>
<keyword evidence="8" id="KW-0226">DNA condensation</keyword>
<dbReference type="InterPro" id="IPR003395">
    <property type="entry name" value="RecF/RecN/SMC_N"/>
</dbReference>
<evidence type="ECO:0000259" key="16">
    <source>
        <dbReference type="SMART" id="SM00968"/>
    </source>
</evidence>
<dbReference type="Proteomes" id="UP001293254">
    <property type="component" value="Unassembled WGS sequence"/>
</dbReference>
<dbReference type="InterPro" id="IPR027417">
    <property type="entry name" value="P-loop_NTPase"/>
</dbReference>
<dbReference type="GO" id="GO:0016887">
    <property type="term" value="F:ATP hydrolysis activity"/>
    <property type="evidence" value="ECO:0007669"/>
    <property type="project" value="InterPro"/>
</dbReference>
<feature type="compositionally biased region" description="Polar residues" evidence="15">
    <location>
        <begin position="49"/>
        <end position="58"/>
    </location>
</feature>
<keyword evidence="6" id="KW-0067">ATP-binding</keyword>
<comment type="caution">
    <text evidence="17">The sequence shown here is derived from an EMBL/GenBank/DDBJ whole genome shotgun (WGS) entry which is preliminary data.</text>
</comment>
<dbReference type="FunFam" id="3.40.50.300:FF:000385">
    <property type="entry name" value="Structural maintenance of chromosomes 2"/>
    <property type="match status" value="1"/>
</dbReference>
<dbReference type="InterPro" id="IPR048422">
    <property type="entry name" value="NOA1/YqeH-like_C"/>
</dbReference>
<dbReference type="GO" id="GO:0005524">
    <property type="term" value="F:ATP binding"/>
    <property type="evidence" value="ECO:0007669"/>
    <property type="project" value="UniProtKB-KW"/>
</dbReference>
<dbReference type="GO" id="GO:0005525">
    <property type="term" value="F:GTP binding"/>
    <property type="evidence" value="ECO:0007669"/>
    <property type="project" value="InterPro"/>
</dbReference>
<evidence type="ECO:0000256" key="7">
    <source>
        <dbReference type="ARBA" id="ARBA00023054"/>
    </source>
</evidence>
<dbReference type="GO" id="GO:0098813">
    <property type="term" value="P:nuclear chromosome segregation"/>
    <property type="evidence" value="ECO:0007669"/>
    <property type="project" value="UniProtKB-ARBA"/>
</dbReference>
<keyword evidence="3" id="KW-0132">Cell division</keyword>
<keyword evidence="4" id="KW-0547">Nucleotide-binding</keyword>
<dbReference type="PANTHER" id="PTHR43977">
    <property type="entry name" value="STRUCTURAL MAINTENANCE OF CHROMOSOMES PROTEIN 3"/>
    <property type="match status" value="1"/>
</dbReference>